<feature type="transmembrane region" description="Helical" evidence="6">
    <location>
        <begin position="81"/>
        <end position="99"/>
    </location>
</feature>
<feature type="transmembrane region" description="Helical" evidence="6">
    <location>
        <begin position="201"/>
        <end position="221"/>
    </location>
</feature>
<organism evidence="7 8">
    <name type="scientific">Anoxybacter fermentans</name>
    <dbReference type="NCBI Taxonomy" id="1323375"/>
    <lineage>
        <taxon>Bacteria</taxon>
        <taxon>Bacillati</taxon>
        <taxon>Bacillota</taxon>
        <taxon>Clostridia</taxon>
        <taxon>Halanaerobiales</taxon>
        <taxon>Anoxybacter</taxon>
    </lineage>
</organism>
<dbReference type="AlphaFoldDB" id="A0A3Q9HPI6"/>
<feature type="transmembrane region" description="Helical" evidence="6">
    <location>
        <begin position="12"/>
        <end position="43"/>
    </location>
</feature>
<dbReference type="PANTHER" id="PTHR34857">
    <property type="entry name" value="SLL0384 PROTEIN"/>
    <property type="match status" value="1"/>
</dbReference>
<feature type="transmembrane region" description="Helical" evidence="6">
    <location>
        <begin position="105"/>
        <end position="125"/>
    </location>
</feature>
<feature type="transmembrane region" description="Helical" evidence="6">
    <location>
        <begin position="49"/>
        <end position="69"/>
    </location>
</feature>
<keyword evidence="5 6" id="KW-0472">Membrane</keyword>
<evidence type="ECO:0000256" key="2">
    <source>
        <dbReference type="ARBA" id="ARBA00022475"/>
    </source>
</evidence>
<sequence length="227" mass="25985">MMKVQPGSKLLIYLIGILTVLAVRHWQVLIIIGFGLLFLNIFLKKFREVWQRLCVASPFLLTAVILGFFHKRGGWVFGRILVLKLVNIVFLNNIVFSNFTEKDLIVGMGQFGIPQIIRAIILFIFRYRELLKEEINQLKLARKLRGGSIGLGWFNLQEYLDLGQVIGAGLIRALDRGDRIYQAMCLRGLRIRTLVQSHKNLYDNWLLLVLMGLMSGVIILLDKGGIF</sequence>
<dbReference type="Pfam" id="PF02361">
    <property type="entry name" value="CbiQ"/>
    <property type="match status" value="1"/>
</dbReference>
<accession>A0A3Q9HPI6</accession>
<dbReference type="GO" id="GO:0005886">
    <property type="term" value="C:plasma membrane"/>
    <property type="evidence" value="ECO:0007669"/>
    <property type="project" value="UniProtKB-ARBA"/>
</dbReference>
<dbReference type="InterPro" id="IPR003339">
    <property type="entry name" value="ABC/ECF_trnsptr_transmembrane"/>
</dbReference>
<comment type="subcellular location">
    <subcellularLocation>
        <location evidence="1">Membrane</location>
        <topology evidence="1">Multi-pass membrane protein</topology>
    </subcellularLocation>
</comment>
<protein>
    <recommendedName>
        <fullName evidence="9">Cobalt transport protein</fullName>
    </recommendedName>
</protein>
<dbReference type="KEGG" id="aft:BBF96_03960"/>
<dbReference type="RefSeq" id="WP_127015944.1">
    <property type="nucleotide sequence ID" value="NZ_CP016379.1"/>
</dbReference>
<name>A0A3Q9HPI6_9FIRM</name>
<dbReference type="EMBL" id="CP016379">
    <property type="protein sequence ID" value="AZR72615.1"/>
    <property type="molecule type" value="Genomic_DNA"/>
</dbReference>
<keyword evidence="3 6" id="KW-0812">Transmembrane</keyword>
<gene>
    <name evidence="7" type="ORF">BBF96_03960</name>
</gene>
<dbReference type="Proteomes" id="UP000267250">
    <property type="component" value="Chromosome"/>
</dbReference>
<keyword evidence="4 6" id="KW-1133">Transmembrane helix</keyword>
<dbReference type="PANTHER" id="PTHR34857:SF2">
    <property type="entry name" value="SLL0384 PROTEIN"/>
    <property type="match status" value="1"/>
</dbReference>
<evidence type="ECO:0000256" key="4">
    <source>
        <dbReference type="ARBA" id="ARBA00022989"/>
    </source>
</evidence>
<keyword evidence="8" id="KW-1185">Reference proteome</keyword>
<evidence type="ECO:0000256" key="6">
    <source>
        <dbReference type="SAM" id="Phobius"/>
    </source>
</evidence>
<evidence type="ECO:0000256" key="1">
    <source>
        <dbReference type="ARBA" id="ARBA00004141"/>
    </source>
</evidence>
<dbReference type="InterPro" id="IPR051611">
    <property type="entry name" value="ECF_transporter_component"/>
</dbReference>
<keyword evidence="2" id="KW-1003">Cell membrane</keyword>
<dbReference type="CDD" id="cd16914">
    <property type="entry name" value="EcfT"/>
    <property type="match status" value="1"/>
</dbReference>
<proteinExistence type="predicted"/>
<dbReference type="OrthoDB" id="8585740at2"/>
<evidence type="ECO:0008006" key="9">
    <source>
        <dbReference type="Google" id="ProtNLM"/>
    </source>
</evidence>
<evidence type="ECO:0000256" key="3">
    <source>
        <dbReference type="ARBA" id="ARBA00022692"/>
    </source>
</evidence>
<evidence type="ECO:0000313" key="7">
    <source>
        <dbReference type="EMBL" id="AZR72615.1"/>
    </source>
</evidence>
<evidence type="ECO:0000256" key="5">
    <source>
        <dbReference type="ARBA" id="ARBA00023136"/>
    </source>
</evidence>
<evidence type="ECO:0000313" key="8">
    <source>
        <dbReference type="Proteomes" id="UP000267250"/>
    </source>
</evidence>
<reference evidence="7 8" key="1">
    <citation type="submission" date="2016-07" db="EMBL/GenBank/DDBJ databases">
        <title>Genome and transcriptome analysis of iron-reducing fermentative bacteria Anoxybacter fermentans.</title>
        <authorList>
            <person name="Zeng X."/>
            <person name="Shao Z."/>
        </authorList>
    </citation>
    <scope>NUCLEOTIDE SEQUENCE [LARGE SCALE GENOMIC DNA]</scope>
    <source>
        <strain evidence="7 8">DY22613</strain>
    </source>
</reference>